<accession>A0A8G2BK56</accession>
<evidence type="ECO:0000313" key="1">
    <source>
        <dbReference type="EMBL" id="SDG15932.1"/>
    </source>
</evidence>
<dbReference type="EMBL" id="FNBW01000011">
    <property type="protein sequence ID" value="SDG15932.1"/>
    <property type="molecule type" value="Genomic_DNA"/>
</dbReference>
<evidence type="ECO:0000313" key="2">
    <source>
        <dbReference type="Proteomes" id="UP000198615"/>
    </source>
</evidence>
<organism evidence="1 2">
    <name type="scientific">Thalassobaculum litoreum DSM 18839</name>
    <dbReference type="NCBI Taxonomy" id="1123362"/>
    <lineage>
        <taxon>Bacteria</taxon>
        <taxon>Pseudomonadati</taxon>
        <taxon>Pseudomonadota</taxon>
        <taxon>Alphaproteobacteria</taxon>
        <taxon>Rhodospirillales</taxon>
        <taxon>Thalassobaculaceae</taxon>
        <taxon>Thalassobaculum</taxon>
    </lineage>
</organism>
<dbReference type="Proteomes" id="UP000198615">
    <property type="component" value="Unassembled WGS sequence"/>
</dbReference>
<dbReference type="RefSeq" id="WP_028792908.1">
    <property type="nucleotide sequence ID" value="NZ_FNBW01000011.1"/>
</dbReference>
<keyword evidence="2" id="KW-1185">Reference proteome</keyword>
<dbReference type="AlphaFoldDB" id="A0A8G2BK56"/>
<name>A0A8G2BK56_9PROT</name>
<sequence length="67" mass="7365">MNLRPDLNGMLLQLPDGIEIYQVANGKRQRVPKTSSVTMLFIPGARIISQAGPDEPTTAIRWALSTD</sequence>
<comment type="caution">
    <text evidence="1">The sequence shown here is derived from an EMBL/GenBank/DDBJ whole genome shotgun (WGS) entry which is preliminary data.</text>
</comment>
<proteinExistence type="predicted"/>
<protein>
    <submittedName>
        <fullName evidence="1">Uncharacterized protein</fullName>
    </submittedName>
</protein>
<gene>
    <name evidence="1" type="ORF">SAMN05660686_03555</name>
</gene>
<reference evidence="1 2" key="1">
    <citation type="submission" date="2016-10" db="EMBL/GenBank/DDBJ databases">
        <authorList>
            <person name="Varghese N."/>
            <person name="Submissions S."/>
        </authorList>
    </citation>
    <scope>NUCLEOTIDE SEQUENCE [LARGE SCALE GENOMIC DNA]</scope>
    <source>
        <strain evidence="1 2">DSM 18839</strain>
    </source>
</reference>